<evidence type="ECO:0000259" key="7">
    <source>
        <dbReference type="PROSITE" id="PS51900"/>
    </source>
</evidence>
<dbReference type="InterPro" id="IPR044068">
    <property type="entry name" value="CB"/>
</dbReference>
<organism evidence="8 9">
    <name type="scientific">Nocardioides astragali</name>
    <dbReference type="NCBI Taxonomy" id="1776736"/>
    <lineage>
        <taxon>Bacteria</taxon>
        <taxon>Bacillati</taxon>
        <taxon>Actinomycetota</taxon>
        <taxon>Actinomycetes</taxon>
        <taxon>Propionibacteriales</taxon>
        <taxon>Nocardioidaceae</taxon>
        <taxon>Nocardioides</taxon>
    </lineage>
</organism>
<dbReference type="Gene3D" id="1.10.443.10">
    <property type="entry name" value="Intergrase catalytic core"/>
    <property type="match status" value="1"/>
</dbReference>
<dbReference type="RefSeq" id="WP_255890054.1">
    <property type="nucleotide sequence ID" value="NZ_JAFMZM010000003.1"/>
</dbReference>
<feature type="domain" description="Core-binding (CB)" evidence="7">
    <location>
        <begin position="2"/>
        <end position="81"/>
    </location>
</feature>
<proteinExistence type="inferred from homology"/>
<protein>
    <submittedName>
        <fullName evidence="8">Tyrosine-type recombinase/integrase</fullName>
    </submittedName>
</protein>
<dbReference type="InterPro" id="IPR004107">
    <property type="entry name" value="Integrase_SAM-like_N"/>
</dbReference>
<keyword evidence="2" id="KW-0229">DNA integration</keyword>
<reference evidence="9" key="1">
    <citation type="journal article" date="2019" name="Int. J. Syst. Evol. Microbiol.">
        <title>The Global Catalogue of Microorganisms (GCM) 10K type strain sequencing project: providing services to taxonomists for standard genome sequencing and annotation.</title>
        <authorList>
            <consortium name="The Broad Institute Genomics Platform"/>
            <consortium name="The Broad Institute Genome Sequencing Center for Infectious Disease"/>
            <person name="Wu L."/>
            <person name="Ma J."/>
        </authorList>
    </citation>
    <scope>NUCLEOTIDE SEQUENCE [LARGE SCALE GENOMIC DNA]</scope>
    <source>
        <strain evidence="9">FCH27</strain>
    </source>
</reference>
<dbReference type="CDD" id="cd01189">
    <property type="entry name" value="INT_ICEBs1_C_like"/>
    <property type="match status" value="1"/>
</dbReference>
<dbReference type="PANTHER" id="PTHR30349">
    <property type="entry name" value="PHAGE INTEGRASE-RELATED"/>
    <property type="match status" value="1"/>
</dbReference>
<gene>
    <name evidence="8" type="ORF">ACFQO6_08640</name>
</gene>
<dbReference type="InterPro" id="IPR010998">
    <property type="entry name" value="Integrase_recombinase_N"/>
</dbReference>
<dbReference type="InterPro" id="IPR011010">
    <property type="entry name" value="DNA_brk_join_enz"/>
</dbReference>
<dbReference type="EMBL" id="JBHTCH010000010">
    <property type="protein sequence ID" value="MFC7360336.1"/>
    <property type="molecule type" value="Genomic_DNA"/>
</dbReference>
<dbReference type="Pfam" id="PF00589">
    <property type="entry name" value="Phage_integrase"/>
    <property type="match status" value="1"/>
</dbReference>
<keyword evidence="3 5" id="KW-0238">DNA-binding</keyword>
<dbReference type="InterPro" id="IPR013762">
    <property type="entry name" value="Integrase-like_cat_sf"/>
</dbReference>
<keyword evidence="9" id="KW-1185">Reference proteome</keyword>
<dbReference type="Pfam" id="PF14659">
    <property type="entry name" value="Phage_int_SAM_3"/>
    <property type="match status" value="1"/>
</dbReference>
<evidence type="ECO:0000259" key="6">
    <source>
        <dbReference type="PROSITE" id="PS51898"/>
    </source>
</evidence>
<accession>A0ABW2N5Z8</accession>
<feature type="domain" description="Tyr recombinase" evidence="6">
    <location>
        <begin position="103"/>
        <end position="291"/>
    </location>
</feature>
<dbReference type="PANTHER" id="PTHR30349:SF64">
    <property type="entry name" value="PROPHAGE INTEGRASE INTD-RELATED"/>
    <property type="match status" value="1"/>
</dbReference>
<evidence type="ECO:0000313" key="9">
    <source>
        <dbReference type="Proteomes" id="UP001596524"/>
    </source>
</evidence>
<sequence length="303" mass="33140">MPTLDEYADEWLSSRSRELKPRTTALYRGLLDGHLHPTLGSKRLDEINPATVRAWHSRLDTGPTRRAHAYSLLRTILNTAVADDVIPANPCRLRGAGQSRRVKEIRPATLSELDELAEAMPERLRLIVLLAAWCGLRFGELVELRRKDVDTKEGVLRVRRAVTWVDGKPVIGIPKSDAGVRVVAIPPHLFPTVAEHLLQHAGKGRDGLLFPAVDGVSLLTHDMLKRPFNRARQAAGRPDLRFHDLRHTGAVFAAQTGATLAELMARLGHSTPGAALRYQHAAAGRDAQIAAALSRIANGAGTS</sequence>
<dbReference type="Proteomes" id="UP001596524">
    <property type="component" value="Unassembled WGS sequence"/>
</dbReference>
<dbReference type="PROSITE" id="PS51900">
    <property type="entry name" value="CB"/>
    <property type="match status" value="1"/>
</dbReference>
<evidence type="ECO:0000313" key="8">
    <source>
        <dbReference type="EMBL" id="MFC7360336.1"/>
    </source>
</evidence>
<evidence type="ECO:0000256" key="1">
    <source>
        <dbReference type="ARBA" id="ARBA00008857"/>
    </source>
</evidence>
<dbReference type="SUPFAM" id="SSF56349">
    <property type="entry name" value="DNA breaking-rejoining enzymes"/>
    <property type="match status" value="1"/>
</dbReference>
<evidence type="ECO:0000256" key="3">
    <source>
        <dbReference type="ARBA" id="ARBA00023125"/>
    </source>
</evidence>
<evidence type="ECO:0000256" key="4">
    <source>
        <dbReference type="ARBA" id="ARBA00023172"/>
    </source>
</evidence>
<evidence type="ECO:0000256" key="2">
    <source>
        <dbReference type="ARBA" id="ARBA00022908"/>
    </source>
</evidence>
<dbReference type="InterPro" id="IPR050090">
    <property type="entry name" value="Tyrosine_recombinase_XerCD"/>
</dbReference>
<keyword evidence="4" id="KW-0233">DNA recombination</keyword>
<dbReference type="Gene3D" id="1.10.150.130">
    <property type="match status" value="1"/>
</dbReference>
<evidence type="ECO:0000256" key="5">
    <source>
        <dbReference type="PROSITE-ProRule" id="PRU01248"/>
    </source>
</evidence>
<comment type="similarity">
    <text evidence="1">Belongs to the 'phage' integrase family.</text>
</comment>
<dbReference type="InterPro" id="IPR002104">
    <property type="entry name" value="Integrase_catalytic"/>
</dbReference>
<comment type="caution">
    <text evidence="8">The sequence shown here is derived from an EMBL/GenBank/DDBJ whole genome shotgun (WGS) entry which is preliminary data.</text>
</comment>
<name>A0ABW2N5Z8_9ACTN</name>
<dbReference type="PROSITE" id="PS51898">
    <property type="entry name" value="TYR_RECOMBINASE"/>
    <property type="match status" value="1"/>
</dbReference>